<dbReference type="EMBL" id="CP036525">
    <property type="protein sequence ID" value="QDT05813.1"/>
    <property type="molecule type" value="Genomic_DNA"/>
</dbReference>
<dbReference type="PROSITE" id="PS01129">
    <property type="entry name" value="PSI_RLU"/>
    <property type="match status" value="1"/>
</dbReference>
<dbReference type="Gene3D" id="3.30.2350.10">
    <property type="entry name" value="Pseudouridine synthase"/>
    <property type="match status" value="1"/>
</dbReference>
<name>A0A517NFA5_9BACT</name>
<dbReference type="Pfam" id="PF00849">
    <property type="entry name" value="PseudoU_synth_2"/>
    <property type="match status" value="1"/>
</dbReference>
<keyword evidence="2" id="KW-0413">Isomerase</keyword>
<dbReference type="KEGG" id="rlc:K227x_42180"/>
<dbReference type="RefSeq" id="WP_145172118.1">
    <property type="nucleotide sequence ID" value="NZ_CP036525.1"/>
</dbReference>
<reference evidence="2 3" key="1">
    <citation type="submission" date="2019-02" db="EMBL/GenBank/DDBJ databases">
        <title>Deep-cultivation of Planctomycetes and their phenomic and genomic characterization uncovers novel biology.</title>
        <authorList>
            <person name="Wiegand S."/>
            <person name="Jogler M."/>
            <person name="Boedeker C."/>
            <person name="Pinto D."/>
            <person name="Vollmers J."/>
            <person name="Rivas-Marin E."/>
            <person name="Kohn T."/>
            <person name="Peeters S.H."/>
            <person name="Heuer A."/>
            <person name="Rast P."/>
            <person name="Oberbeckmann S."/>
            <person name="Bunk B."/>
            <person name="Jeske O."/>
            <person name="Meyerdierks A."/>
            <person name="Storesund J.E."/>
            <person name="Kallscheuer N."/>
            <person name="Luecker S."/>
            <person name="Lage O.M."/>
            <person name="Pohl T."/>
            <person name="Merkel B.J."/>
            <person name="Hornburger P."/>
            <person name="Mueller R.-W."/>
            <person name="Bruemmer F."/>
            <person name="Labrenz M."/>
            <person name="Spormann A.M."/>
            <person name="Op den Camp H."/>
            <person name="Overmann J."/>
            <person name="Amann R."/>
            <person name="Jetten M.S.M."/>
            <person name="Mascher T."/>
            <person name="Medema M.H."/>
            <person name="Devos D.P."/>
            <person name="Kaster A.-K."/>
            <person name="Ovreas L."/>
            <person name="Rohde M."/>
            <person name="Galperin M.Y."/>
            <person name="Jogler C."/>
        </authorList>
    </citation>
    <scope>NUCLEOTIDE SEQUENCE [LARGE SCALE GENOMIC DNA]</scope>
    <source>
        <strain evidence="2 3">K22_7</strain>
    </source>
</reference>
<dbReference type="GO" id="GO:0003723">
    <property type="term" value="F:RNA binding"/>
    <property type="evidence" value="ECO:0007669"/>
    <property type="project" value="InterPro"/>
</dbReference>
<protein>
    <submittedName>
        <fullName evidence="2">Ribosomal large subunit pseudouridine synthase D</fullName>
        <ecNumber evidence="2">5.4.99.23</ecNumber>
    </submittedName>
</protein>
<dbReference type="EC" id="5.4.99.23" evidence="2"/>
<feature type="domain" description="Pseudouridine synthase RsuA/RluA-like" evidence="1">
    <location>
        <begin position="90"/>
        <end position="235"/>
    </location>
</feature>
<gene>
    <name evidence="2" type="primary">rluD_2</name>
    <name evidence="2" type="ORF">K227x_42180</name>
</gene>
<proteinExistence type="predicted"/>
<evidence type="ECO:0000259" key="1">
    <source>
        <dbReference type="Pfam" id="PF00849"/>
    </source>
</evidence>
<dbReference type="PANTHER" id="PTHR21600:SF88">
    <property type="entry name" value="RNA PSEUDOURIDINE SYNTHASE 5"/>
    <property type="match status" value="1"/>
</dbReference>
<dbReference type="PANTHER" id="PTHR21600">
    <property type="entry name" value="MITOCHONDRIAL RNA PSEUDOURIDINE SYNTHASE"/>
    <property type="match status" value="1"/>
</dbReference>
<dbReference type="InterPro" id="IPR050188">
    <property type="entry name" value="RluA_PseudoU_synthase"/>
</dbReference>
<dbReference type="SUPFAM" id="SSF55120">
    <property type="entry name" value="Pseudouridine synthase"/>
    <property type="match status" value="1"/>
</dbReference>
<sequence>MNRNQGYRYRHVVSGDVVEQSAASFMASTFDHSSKQQWQLRLDQGEVTRNDVAIGPDDPVSPGDVIVWERPGWIEDDVPMSYSILYQDEDLLAVDKPSGLPTLPGGGFYRHTLLSLVRGDFPAAIPLHRLGRCTSGILLFARNRPTAATVSKDWPNVQKQYRAVAQHLAAQDSYDIQTPIGPCDHPRLGSVHAATVDGKPSRSVARVVQRRSQSTIFDVDLHTGRPHQIRIHLASIGHPLVGDPLYDVGGKPKQENPGLPGDGGYQLRATRLIFNHPTTGRPVVIKA</sequence>
<dbReference type="InterPro" id="IPR006145">
    <property type="entry name" value="PsdUridine_synth_RsuA/RluA"/>
</dbReference>
<dbReference type="CDD" id="cd02869">
    <property type="entry name" value="PseudoU_synth_RluA_like"/>
    <property type="match status" value="1"/>
</dbReference>
<dbReference type="Proteomes" id="UP000318538">
    <property type="component" value="Chromosome"/>
</dbReference>
<dbReference type="InterPro" id="IPR006224">
    <property type="entry name" value="PsdUridine_synth_RluA-like_CS"/>
</dbReference>
<evidence type="ECO:0000313" key="2">
    <source>
        <dbReference type="EMBL" id="QDT05813.1"/>
    </source>
</evidence>
<dbReference type="GO" id="GO:0160140">
    <property type="term" value="F:23S rRNA pseudouridine(1911/1915/1917) synthase activity"/>
    <property type="evidence" value="ECO:0007669"/>
    <property type="project" value="UniProtKB-EC"/>
</dbReference>
<dbReference type="InterPro" id="IPR020103">
    <property type="entry name" value="PsdUridine_synth_cat_dom_sf"/>
</dbReference>
<dbReference type="OrthoDB" id="9784108at2"/>
<accession>A0A517NFA5</accession>
<keyword evidence="3" id="KW-1185">Reference proteome</keyword>
<dbReference type="GO" id="GO:0000455">
    <property type="term" value="P:enzyme-directed rRNA pseudouridine synthesis"/>
    <property type="evidence" value="ECO:0007669"/>
    <property type="project" value="TreeGrafter"/>
</dbReference>
<organism evidence="2 3">
    <name type="scientific">Rubripirellula lacrimiformis</name>
    <dbReference type="NCBI Taxonomy" id="1930273"/>
    <lineage>
        <taxon>Bacteria</taxon>
        <taxon>Pseudomonadati</taxon>
        <taxon>Planctomycetota</taxon>
        <taxon>Planctomycetia</taxon>
        <taxon>Pirellulales</taxon>
        <taxon>Pirellulaceae</taxon>
        <taxon>Rubripirellula</taxon>
    </lineage>
</organism>
<evidence type="ECO:0000313" key="3">
    <source>
        <dbReference type="Proteomes" id="UP000318538"/>
    </source>
</evidence>
<dbReference type="AlphaFoldDB" id="A0A517NFA5"/>